<reference evidence="4 5" key="3">
    <citation type="submission" date="2020-08" db="EMBL/GenBank/DDBJ databases">
        <title>Genomic Encyclopedia of Type Strains, Phase IV (KMG-IV): sequencing the most valuable type-strain genomes for metagenomic binning, comparative biology and taxonomic classification.</title>
        <authorList>
            <person name="Goeker M."/>
        </authorList>
    </citation>
    <scope>NUCLEOTIDE SEQUENCE [LARGE SCALE GENOMIC DNA]</scope>
    <source>
        <strain evidence="4 5">DSM 27521</strain>
    </source>
</reference>
<dbReference type="EMBL" id="JACHFK010000012">
    <property type="protein sequence ID" value="MBB5378396.1"/>
    <property type="molecule type" value="Genomic_DNA"/>
</dbReference>
<reference evidence="3" key="4">
    <citation type="submission" date="2024-05" db="EMBL/GenBank/DDBJ databases">
        <authorList>
            <person name="Sun Q."/>
            <person name="Zhou Y."/>
        </authorList>
    </citation>
    <scope>NUCLEOTIDE SEQUENCE</scope>
    <source>
        <strain evidence="3">CGMCC 1.18437</strain>
    </source>
</reference>
<evidence type="ECO:0000256" key="1">
    <source>
        <dbReference type="ARBA" id="ARBA00006817"/>
    </source>
</evidence>
<accession>A0A7W8NR00</accession>
<dbReference type="AlphaFoldDB" id="A0A7W8NR00"/>
<dbReference type="CDD" id="cd07814">
    <property type="entry name" value="SRPBCC_CalC_Aha1-like"/>
    <property type="match status" value="1"/>
</dbReference>
<feature type="domain" description="Activator of Hsp90 ATPase homologue 1/2-like C-terminal" evidence="2">
    <location>
        <begin position="19"/>
        <end position="143"/>
    </location>
</feature>
<dbReference type="Proteomes" id="UP000539473">
    <property type="component" value="Unassembled WGS sequence"/>
</dbReference>
<gene>
    <name evidence="3" type="ORF">GCM10017781_39360</name>
    <name evidence="4" type="ORF">HNQ07_003902</name>
</gene>
<evidence type="ECO:0000313" key="5">
    <source>
        <dbReference type="Proteomes" id="UP000539473"/>
    </source>
</evidence>
<keyword evidence="6" id="KW-1185">Reference proteome</keyword>
<dbReference type="Proteomes" id="UP000619376">
    <property type="component" value="Unassembled WGS sequence"/>
</dbReference>
<organism evidence="4 5">
    <name type="scientific">Deinococcus metalli</name>
    <dbReference type="NCBI Taxonomy" id="1141878"/>
    <lineage>
        <taxon>Bacteria</taxon>
        <taxon>Thermotogati</taxon>
        <taxon>Deinococcota</taxon>
        <taxon>Deinococci</taxon>
        <taxon>Deinococcales</taxon>
        <taxon>Deinococcaceae</taxon>
        <taxon>Deinococcus</taxon>
    </lineage>
</organism>
<evidence type="ECO:0000313" key="3">
    <source>
        <dbReference type="EMBL" id="GHF59242.1"/>
    </source>
</evidence>
<dbReference type="EMBL" id="BNAJ01000013">
    <property type="protein sequence ID" value="GHF59242.1"/>
    <property type="molecule type" value="Genomic_DNA"/>
</dbReference>
<dbReference type="InterPro" id="IPR013538">
    <property type="entry name" value="ASHA1/2-like_C"/>
</dbReference>
<dbReference type="RefSeq" id="WP_184114854.1">
    <property type="nucleotide sequence ID" value="NZ_BNAJ01000013.1"/>
</dbReference>
<evidence type="ECO:0000313" key="6">
    <source>
        <dbReference type="Proteomes" id="UP000619376"/>
    </source>
</evidence>
<name>A0A7W8NR00_9DEIO</name>
<dbReference type="SUPFAM" id="SSF55961">
    <property type="entry name" value="Bet v1-like"/>
    <property type="match status" value="1"/>
</dbReference>
<comment type="similarity">
    <text evidence="1">Belongs to the AHA1 family.</text>
</comment>
<dbReference type="InterPro" id="IPR023393">
    <property type="entry name" value="START-like_dom_sf"/>
</dbReference>
<dbReference type="Gene3D" id="3.30.530.20">
    <property type="match status" value="1"/>
</dbReference>
<comment type="caution">
    <text evidence="4">The sequence shown here is derived from an EMBL/GenBank/DDBJ whole genome shotgun (WGS) entry which is preliminary data.</text>
</comment>
<evidence type="ECO:0000313" key="4">
    <source>
        <dbReference type="EMBL" id="MBB5378396.1"/>
    </source>
</evidence>
<proteinExistence type="inferred from homology"/>
<reference evidence="6" key="2">
    <citation type="journal article" date="2019" name="Int. J. Syst. Evol. Microbiol.">
        <title>The Global Catalogue of Microorganisms (GCM) 10K type strain sequencing project: providing services to taxonomists for standard genome sequencing and annotation.</title>
        <authorList>
            <consortium name="The Broad Institute Genomics Platform"/>
            <consortium name="The Broad Institute Genome Sequencing Center for Infectious Disease"/>
            <person name="Wu L."/>
            <person name="Ma J."/>
        </authorList>
    </citation>
    <scope>NUCLEOTIDE SEQUENCE [LARGE SCALE GENOMIC DNA]</scope>
    <source>
        <strain evidence="6">CGMCC 1.18437</strain>
    </source>
</reference>
<evidence type="ECO:0000259" key="2">
    <source>
        <dbReference type="Pfam" id="PF08327"/>
    </source>
</evidence>
<dbReference type="Pfam" id="PF08327">
    <property type="entry name" value="AHSA1"/>
    <property type="match status" value="1"/>
</dbReference>
<sequence>MTAGTPREAVRREILLPVAPALVWPAIVTPQRMAGWMADFPLHIAVTWTVGASLHMTGDLHGVPFENRGTVLEVVPVRLVRFTYWTSLSGRPYTGADLPVVQFTLTPEGDGTRLEVSHGNVPAGPERQHLPFYWNAALLKLGDVLLGSTGSWHSR</sequence>
<protein>
    <submittedName>
        <fullName evidence="3">ATPase</fullName>
    </submittedName>
    <submittedName>
        <fullName evidence="4">Uncharacterized protein YndB with AHSA1/START domain</fullName>
    </submittedName>
</protein>
<reference evidence="3" key="1">
    <citation type="journal article" date="2014" name="Int. J. Syst. Evol. Microbiol.">
        <title>Complete genome of a new Firmicutes species belonging to the dominant human colonic microbiota ('Ruminococcus bicirculans') reveals two chromosomes and a selective capacity to utilize plant glucans.</title>
        <authorList>
            <consortium name="NISC Comparative Sequencing Program"/>
            <person name="Wegmann U."/>
            <person name="Louis P."/>
            <person name="Goesmann A."/>
            <person name="Henrissat B."/>
            <person name="Duncan S.H."/>
            <person name="Flint H.J."/>
        </authorList>
    </citation>
    <scope>NUCLEOTIDE SEQUENCE</scope>
    <source>
        <strain evidence="3">CGMCC 1.18437</strain>
    </source>
</reference>